<dbReference type="SUPFAM" id="SSF52374">
    <property type="entry name" value="Nucleotidylyl transferase"/>
    <property type="match status" value="1"/>
</dbReference>
<dbReference type="InterPro" id="IPR050385">
    <property type="entry name" value="Archaeal_FAD_synthase"/>
</dbReference>
<keyword evidence="2" id="KW-0548">Nucleotidyltransferase</keyword>
<sequence>MKTRSTRKKITKNKKNNKIIRVLAQGTFDLLHAGHVHYLREAKSHGNHLTVIVARDDSVKRVKNHPALFSERSRVHMVRALKHVDRAVLGGKGNRLDKVLEIHPDVIVLGYDQAVSVRKLANDLASRGLVCKIVRARAFSPHVYKSSK</sequence>
<accession>A0A8T4CC10</accession>
<dbReference type="Pfam" id="PF01467">
    <property type="entry name" value="CTP_transf_like"/>
    <property type="match status" value="1"/>
</dbReference>
<dbReference type="Gene3D" id="3.40.50.620">
    <property type="entry name" value="HUPs"/>
    <property type="match status" value="1"/>
</dbReference>
<organism evidence="4 5">
    <name type="scientific">Candidatus Iainarchaeum sp</name>
    <dbReference type="NCBI Taxonomy" id="3101447"/>
    <lineage>
        <taxon>Archaea</taxon>
        <taxon>Candidatus Iainarchaeota</taxon>
        <taxon>Candidatus Iainarchaeia</taxon>
        <taxon>Candidatus Iainarchaeales</taxon>
        <taxon>Candidatus Iainarchaeaceae</taxon>
        <taxon>Candidatus Iainarchaeum</taxon>
    </lineage>
</organism>
<dbReference type="InterPro" id="IPR004821">
    <property type="entry name" value="Cyt_trans-like"/>
</dbReference>
<evidence type="ECO:0000313" key="5">
    <source>
        <dbReference type="Proteomes" id="UP000774699"/>
    </source>
</evidence>
<dbReference type="InterPro" id="IPR014729">
    <property type="entry name" value="Rossmann-like_a/b/a_fold"/>
</dbReference>
<dbReference type="GO" id="GO:0016779">
    <property type="term" value="F:nucleotidyltransferase activity"/>
    <property type="evidence" value="ECO:0007669"/>
    <property type="project" value="UniProtKB-KW"/>
</dbReference>
<dbReference type="Proteomes" id="UP000774699">
    <property type="component" value="Unassembled WGS sequence"/>
</dbReference>
<dbReference type="AlphaFoldDB" id="A0A8T4CC10"/>
<dbReference type="PANTHER" id="PTHR43793:SF1">
    <property type="entry name" value="FAD SYNTHASE"/>
    <property type="match status" value="1"/>
</dbReference>
<feature type="non-terminal residue" evidence="4">
    <location>
        <position position="148"/>
    </location>
</feature>
<evidence type="ECO:0000313" key="4">
    <source>
        <dbReference type="EMBL" id="MBM3282468.1"/>
    </source>
</evidence>
<dbReference type="EMBL" id="VGJJ01000034">
    <property type="protein sequence ID" value="MBM3282468.1"/>
    <property type="molecule type" value="Genomic_DNA"/>
</dbReference>
<evidence type="ECO:0000256" key="1">
    <source>
        <dbReference type="ARBA" id="ARBA00022679"/>
    </source>
</evidence>
<comment type="caution">
    <text evidence="4">The sequence shown here is derived from an EMBL/GenBank/DDBJ whole genome shotgun (WGS) entry which is preliminary data.</text>
</comment>
<feature type="domain" description="Cytidyltransferase-like" evidence="3">
    <location>
        <begin position="24"/>
        <end position="135"/>
    </location>
</feature>
<keyword evidence="1" id="KW-0808">Transferase</keyword>
<evidence type="ECO:0000256" key="2">
    <source>
        <dbReference type="ARBA" id="ARBA00022695"/>
    </source>
</evidence>
<reference evidence="4" key="1">
    <citation type="submission" date="2019-03" db="EMBL/GenBank/DDBJ databases">
        <title>Lake Tanganyika Metagenome-Assembled Genomes (MAGs).</title>
        <authorList>
            <person name="Tran P."/>
        </authorList>
    </citation>
    <scope>NUCLEOTIDE SEQUENCE</scope>
    <source>
        <strain evidence="4">M_DeepCast_50m_m2_156</strain>
    </source>
</reference>
<dbReference type="PANTHER" id="PTHR43793">
    <property type="entry name" value="FAD SYNTHASE"/>
    <property type="match status" value="1"/>
</dbReference>
<proteinExistence type="predicted"/>
<protein>
    <submittedName>
        <fullName evidence="4">FAD synthase</fullName>
    </submittedName>
</protein>
<name>A0A8T4CC10_9ARCH</name>
<gene>
    <name evidence="4" type="ORF">FJY86_03975</name>
</gene>
<evidence type="ECO:0000259" key="3">
    <source>
        <dbReference type="Pfam" id="PF01467"/>
    </source>
</evidence>
<dbReference type="NCBIfam" id="TIGR00125">
    <property type="entry name" value="cyt_tran_rel"/>
    <property type="match status" value="1"/>
</dbReference>